<dbReference type="Pfam" id="PF13005">
    <property type="entry name" value="zf-IS66"/>
    <property type="match status" value="1"/>
</dbReference>
<feature type="domain" description="Transposase TnpC homeodomain" evidence="5">
    <location>
        <begin position="58"/>
        <end position="130"/>
    </location>
</feature>
<feature type="region of interest" description="Disordered" evidence="2">
    <location>
        <begin position="97"/>
        <end position="128"/>
    </location>
</feature>
<dbReference type="NCBIfam" id="NF033517">
    <property type="entry name" value="transpos_IS66"/>
    <property type="match status" value="1"/>
</dbReference>
<feature type="coiled-coil region" evidence="1">
    <location>
        <begin position="48"/>
        <end position="94"/>
    </location>
</feature>
<dbReference type="InterPro" id="IPR052344">
    <property type="entry name" value="Transposase-related"/>
</dbReference>
<organism evidence="7 8">
    <name type="scientific">Paramagnetospirillum magneticum (strain ATCC 700264 / AMB-1)</name>
    <name type="common">Magnetospirillum magneticum</name>
    <dbReference type="NCBI Taxonomy" id="342108"/>
    <lineage>
        <taxon>Bacteria</taxon>
        <taxon>Pseudomonadati</taxon>
        <taxon>Pseudomonadota</taxon>
        <taxon>Alphaproteobacteria</taxon>
        <taxon>Rhodospirillales</taxon>
        <taxon>Magnetospirillaceae</taxon>
        <taxon>Paramagnetospirillum</taxon>
    </lineage>
</organism>
<dbReference type="InterPro" id="IPR024474">
    <property type="entry name" value="Znf_dom_IS66"/>
</dbReference>
<evidence type="ECO:0000259" key="5">
    <source>
        <dbReference type="Pfam" id="PF13007"/>
    </source>
</evidence>
<evidence type="ECO:0000313" key="8">
    <source>
        <dbReference type="Proteomes" id="UP000007058"/>
    </source>
</evidence>
<dbReference type="PANTHER" id="PTHR33678">
    <property type="entry name" value="BLL1576 PROTEIN"/>
    <property type="match status" value="1"/>
</dbReference>
<dbReference type="STRING" id="342108.amb3320"/>
<gene>
    <name evidence="7" type="ordered locus">amb3320</name>
</gene>
<evidence type="ECO:0000256" key="2">
    <source>
        <dbReference type="SAM" id="MobiDB-lite"/>
    </source>
</evidence>
<dbReference type="InterPro" id="IPR024463">
    <property type="entry name" value="Transposase_TnpC_homeodom"/>
</dbReference>
<protein>
    <submittedName>
        <fullName evidence="7">Transposase and inactivated derivative</fullName>
    </submittedName>
</protein>
<sequence length="532" mass="57864">MRGWRWSESASDGRIDGMVPDALPTDIVALQAIIATQADALAAAQAGLMSKTLEVEKLRIELARLRRMQFGRSSEKISRAADQLELMLEEVESSAAAALAPAEDGASDGPAPKRNRARRPLPPHLPRTEVVHDSACTCPSCGGAMRKVGEDVTEILDYVPGRFQVIRHIRPAYSCRACEGMVQAPMPSMPIERGLPSAALLAHVLVSKYCDHLPLYRQSGIYARDGVDLDRGLLAEWVGKAATLVRPLVDAAEAHAMAGGQIHGDDTPVPVLAPGIGKTKTGRLWAYLRDERPWDGPAPPAVAYRYSPDRKGERPQKHLAGFRGHLHADGYAGFGELYLAKEGKPPPVTEVACWAHVRRKFHDVHVATTAPIAAEALERIGRLFAVERAIVGIPPDQRRAIRQVEACPIMGDLAGYLDASLTRISGKSELAAAIRYARSRWSALTRYLDDGHLEISNNAAERAMRPLALGRKNWLFAGSDAGGDRAAAIYTLTETAKLNGLDPEAYLRDVLTRIADHPVNRIADLLPWNIAP</sequence>
<dbReference type="Pfam" id="PF13007">
    <property type="entry name" value="LZ_Tnp_IS66"/>
    <property type="match status" value="1"/>
</dbReference>
<dbReference type="Pfam" id="PF03050">
    <property type="entry name" value="DDE_Tnp_IS66"/>
    <property type="match status" value="1"/>
</dbReference>
<dbReference type="EMBL" id="AP007255">
    <property type="protein sequence ID" value="BAE52124.1"/>
    <property type="molecule type" value="Genomic_DNA"/>
</dbReference>
<feature type="domain" description="Transposase IS66 zinc-finger binding" evidence="4">
    <location>
        <begin position="136"/>
        <end position="179"/>
    </location>
</feature>
<keyword evidence="8" id="KW-1185">Reference proteome</keyword>
<dbReference type="AlphaFoldDB" id="Q2W201"/>
<dbReference type="Proteomes" id="UP000007058">
    <property type="component" value="Chromosome"/>
</dbReference>
<dbReference type="PANTHER" id="PTHR33678:SF1">
    <property type="entry name" value="BLL1576 PROTEIN"/>
    <property type="match status" value="1"/>
</dbReference>
<accession>Q2W201</accession>
<dbReference type="Pfam" id="PF13817">
    <property type="entry name" value="DDE_Tnp_IS66_C"/>
    <property type="match status" value="1"/>
</dbReference>
<proteinExistence type="predicted"/>
<reference evidence="7 8" key="1">
    <citation type="journal article" date="2005" name="DNA Res.">
        <title>Complete genome sequence of the facultative anaerobic magnetotactic bacterium Magnetospirillum sp. strain AMB-1.</title>
        <authorList>
            <person name="Matsunaga T."/>
            <person name="Okamura Y."/>
            <person name="Fukuda Y."/>
            <person name="Wahyudi A.T."/>
            <person name="Murase Y."/>
            <person name="Takeyama H."/>
        </authorList>
    </citation>
    <scope>NUCLEOTIDE SEQUENCE [LARGE SCALE GENOMIC DNA]</scope>
    <source>
        <strain evidence="8">ATCC 700264 / AMB-1</strain>
    </source>
</reference>
<evidence type="ECO:0000313" key="7">
    <source>
        <dbReference type="EMBL" id="BAE52124.1"/>
    </source>
</evidence>
<dbReference type="InterPro" id="IPR004291">
    <property type="entry name" value="Transposase_IS66_central"/>
</dbReference>
<dbReference type="KEGG" id="mag:amb3320"/>
<dbReference type="HOGENOM" id="CLU_023034_0_1_5"/>
<evidence type="ECO:0000259" key="3">
    <source>
        <dbReference type="Pfam" id="PF03050"/>
    </source>
</evidence>
<feature type="domain" description="Transposase IS66 C-terminal" evidence="6">
    <location>
        <begin position="491"/>
        <end position="528"/>
    </location>
</feature>
<name>Q2W201_PARM1</name>
<evidence type="ECO:0000259" key="6">
    <source>
        <dbReference type="Pfam" id="PF13817"/>
    </source>
</evidence>
<evidence type="ECO:0000256" key="1">
    <source>
        <dbReference type="SAM" id="Coils"/>
    </source>
</evidence>
<keyword evidence="1" id="KW-0175">Coiled coil</keyword>
<evidence type="ECO:0000259" key="4">
    <source>
        <dbReference type="Pfam" id="PF13005"/>
    </source>
</evidence>
<feature type="domain" description="Transposase IS66 central" evidence="3">
    <location>
        <begin position="193"/>
        <end position="484"/>
    </location>
</feature>
<dbReference type="InterPro" id="IPR039552">
    <property type="entry name" value="IS66_C"/>
</dbReference>